<name>A0A640SNJ9_9ACTN</name>
<dbReference type="EMBL" id="BLIO01000001">
    <property type="protein sequence ID" value="GFE12877.1"/>
    <property type="molecule type" value="Genomic_DNA"/>
</dbReference>
<evidence type="ECO:0000313" key="1">
    <source>
        <dbReference type="EMBL" id="GFE12877.1"/>
    </source>
</evidence>
<gene>
    <name evidence="1" type="ORF">Sgleb_09240</name>
</gene>
<proteinExistence type="predicted"/>
<sequence length="83" mass="9248">MFRPRRPMGPGARKIMGFCLALFRGACLNGQRFRSLSIRQIWTVRRHGVRPRPPGGCLSFLPHPSTAGAMDLHPPLMKAVTPL</sequence>
<accession>A0A640SNJ9</accession>
<protein>
    <submittedName>
        <fullName evidence="1">Uncharacterized protein</fullName>
    </submittedName>
</protein>
<keyword evidence="2" id="KW-1185">Reference proteome</keyword>
<dbReference type="Proteomes" id="UP000430079">
    <property type="component" value="Unassembled WGS sequence"/>
</dbReference>
<reference evidence="1 2" key="1">
    <citation type="submission" date="2019-12" db="EMBL/GenBank/DDBJ databases">
        <title>Whole genome shotgun sequence of Streptomyces hygroscopicus subsp. glebosus NBRC 13786.</title>
        <authorList>
            <person name="Ichikawa N."/>
            <person name="Kimura A."/>
            <person name="Kitahashi Y."/>
            <person name="Komaki H."/>
            <person name="Tamura T."/>
        </authorList>
    </citation>
    <scope>NUCLEOTIDE SEQUENCE [LARGE SCALE GENOMIC DNA]</scope>
    <source>
        <strain evidence="1 2">NBRC 13786</strain>
    </source>
</reference>
<organism evidence="1 2">
    <name type="scientific">Streptomyces glebosus</name>
    <dbReference type="NCBI Taxonomy" id="249580"/>
    <lineage>
        <taxon>Bacteria</taxon>
        <taxon>Bacillati</taxon>
        <taxon>Actinomycetota</taxon>
        <taxon>Actinomycetes</taxon>
        <taxon>Kitasatosporales</taxon>
        <taxon>Streptomycetaceae</taxon>
        <taxon>Streptomyces</taxon>
    </lineage>
</organism>
<evidence type="ECO:0000313" key="2">
    <source>
        <dbReference type="Proteomes" id="UP000430079"/>
    </source>
</evidence>
<dbReference type="AlphaFoldDB" id="A0A640SNJ9"/>
<comment type="caution">
    <text evidence="1">The sequence shown here is derived from an EMBL/GenBank/DDBJ whole genome shotgun (WGS) entry which is preliminary data.</text>
</comment>